<dbReference type="Pfam" id="PF12796">
    <property type="entry name" value="Ank_2"/>
    <property type="match status" value="1"/>
</dbReference>
<evidence type="ECO:0000313" key="4">
    <source>
        <dbReference type="EMBL" id="KAA8491761.1"/>
    </source>
</evidence>
<dbReference type="OMA" id="LMIAACH"/>
<keyword evidence="2 3" id="KW-0040">ANK repeat</keyword>
<comment type="caution">
    <text evidence="4">The sequence shown here is derived from an EMBL/GenBank/DDBJ whole genome shotgun (WGS) entry which is preliminary data.</text>
</comment>
<evidence type="ECO:0000256" key="1">
    <source>
        <dbReference type="ARBA" id="ARBA00022737"/>
    </source>
</evidence>
<dbReference type="AlphaFoldDB" id="A0A5J4YJY6"/>
<dbReference type="OrthoDB" id="4772757at2759"/>
<dbReference type="PANTHER" id="PTHR24161:SF85">
    <property type="entry name" value="PALMITOYLTRANSFERASE HIP14"/>
    <property type="match status" value="1"/>
</dbReference>
<accession>A0A5J4YJY6</accession>
<evidence type="ECO:0000256" key="2">
    <source>
        <dbReference type="ARBA" id="ARBA00023043"/>
    </source>
</evidence>
<dbReference type="EMBL" id="VRMN01000011">
    <property type="protein sequence ID" value="KAA8491761.1"/>
    <property type="molecule type" value="Genomic_DNA"/>
</dbReference>
<reference evidence="5" key="1">
    <citation type="journal article" date="2019" name="Nat. Commun.">
        <title>Expansion of phycobilisome linker gene families in mesophilic red algae.</title>
        <authorList>
            <person name="Lee J."/>
            <person name="Kim D."/>
            <person name="Bhattacharya D."/>
            <person name="Yoon H.S."/>
        </authorList>
    </citation>
    <scope>NUCLEOTIDE SEQUENCE [LARGE SCALE GENOMIC DNA]</scope>
    <source>
        <strain evidence="5">CCMP 1328</strain>
    </source>
</reference>
<evidence type="ECO:0000256" key="3">
    <source>
        <dbReference type="PROSITE-ProRule" id="PRU00023"/>
    </source>
</evidence>
<keyword evidence="1" id="KW-0677">Repeat</keyword>
<dbReference type="InterPro" id="IPR036770">
    <property type="entry name" value="Ankyrin_rpt-contain_sf"/>
</dbReference>
<dbReference type="InterPro" id="IPR002110">
    <property type="entry name" value="Ankyrin_rpt"/>
</dbReference>
<dbReference type="Proteomes" id="UP000324585">
    <property type="component" value="Unassembled WGS sequence"/>
</dbReference>
<organism evidence="4 5">
    <name type="scientific">Porphyridium purpureum</name>
    <name type="common">Red alga</name>
    <name type="synonym">Porphyridium cruentum</name>
    <dbReference type="NCBI Taxonomy" id="35688"/>
    <lineage>
        <taxon>Eukaryota</taxon>
        <taxon>Rhodophyta</taxon>
        <taxon>Bangiophyceae</taxon>
        <taxon>Porphyridiales</taxon>
        <taxon>Porphyridiaceae</taxon>
        <taxon>Porphyridium</taxon>
    </lineage>
</organism>
<sequence>MLNTAQRRALLKAAREGDLERLASEATGAVSLPVPLRREMLHEAAAHGHLSVVQYCAGGGRRSTAVRFDTDLDLDCRDEHLRTPLYLAAAAGHMLVCSWLLEHGSRVDARKRGDWTSLMIAACHGHVQVVRLLLDHKPQGANIHLVNREGSNAVALAAREGQVGALDALFYGLSVASRAELVNAPSNQGKTALGRAAFCGRDEVVKQLFVACGEGELLDIMVRDKGGNTVLIDAIAGGHPNTARSLLELCASKHQRLSLLQGVDDAGQSLLHHAVITGPLELVQSVLDLLREYDDADFVLMWMLNVRDCLGRTPRDMAEQRRARHLAEALSAIVAQ</sequence>
<dbReference type="SMART" id="SM00248">
    <property type="entry name" value="ANK"/>
    <property type="match status" value="6"/>
</dbReference>
<gene>
    <name evidence="4" type="ORF">FVE85_8243</name>
</gene>
<dbReference type="PANTHER" id="PTHR24161">
    <property type="entry name" value="ANK_REP_REGION DOMAIN-CONTAINING PROTEIN-RELATED"/>
    <property type="match status" value="1"/>
</dbReference>
<name>A0A5J4YJY6_PORPP</name>
<keyword evidence="5" id="KW-1185">Reference proteome</keyword>
<protein>
    <submittedName>
        <fullName evidence="4">Ankyrin repeat domain-containing protein 16</fullName>
    </submittedName>
</protein>
<dbReference type="PROSITE" id="PS50297">
    <property type="entry name" value="ANK_REP_REGION"/>
    <property type="match status" value="1"/>
</dbReference>
<evidence type="ECO:0000313" key="5">
    <source>
        <dbReference type="Proteomes" id="UP000324585"/>
    </source>
</evidence>
<dbReference type="PROSITE" id="PS50088">
    <property type="entry name" value="ANK_REPEAT"/>
    <property type="match status" value="1"/>
</dbReference>
<feature type="repeat" description="ANK" evidence="3">
    <location>
        <begin position="80"/>
        <end position="112"/>
    </location>
</feature>
<dbReference type="SUPFAM" id="SSF48403">
    <property type="entry name" value="Ankyrin repeat"/>
    <property type="match status" value="1"/>
</dbReference>
<proteinExistence type="predicted"/>
<dbReference type="Gene3D" id="1.25.40.20">
    <property type="entry name" value="Ankyrin repeat-containing domain"/>
    <property type="match status" value="3"/>
</dbReference>